<dbReference type="NCBIfam" id="NF040712">
    <property type="entry name" value="SepH"/>
    <property type="match status" value="1"/>
</dbReference>
<sequence length="362" mass="38827">MQELKVIGVEEGALLAASDHGDRYRIAIDEVALTKLRRLKADESASGVRISPREIQAHIRGGLSAEDVAELTGASLEYVQRFEGPIIAEREHVVAQALAVAVHVPADVDVLGDNATFGGAIRDRLASLNATGERWASWREEDGGWIVKLAFTADDIDHDARWNYEPRKAHLVPANAEASTLSQQGELPPTGLIPRLRAVTPLVHDETRFDSGQFDFAEPRRQEPTTASAAPAPAAATAQQSAPKPFGAIKRADDGEPKDVHNTADLLEALRRRRGERDAATTIHDSQPLELDLGVDDEPVEQPGASAPEQGAPSVSTPAARFSARDTGPLGTRGSSRRSGRASMPSWDEIVFGARGDDDTSA</sequence>
<keyword evidence="4" id="KW-1185">Reference proteome</keyword>
<protein>
    <submittedName>
        <fullName evidence="3">Septation protein SepH</fullName>
    </submittedName>
</protein>
<dbReference type="EMBL" id="JBHSCN010000006">
    <property type="protein sequence ID" value="MFC4244477.1"/>
    <property type="molecule type" value="Genomic_DNA"/>
</dbReference>
<proteinExistence type="predicted"/>
<evidence type="ECO:0000313" key="4">
    <source>
        <dbReference type="Proteomes" id="UP001595900"/>
    </source>
</evidence>
<dbReference type="InterPro" id="IPR021421">
    <property type="entry name" value="DUF3071"/>
</dbReference>
<dbReference type="Pfam" id="PF11268">
    <property type="entry name" value="DUF3071"/>
    <property type="match status" value="1"/>
</dbReference>
<name>A0ABV8Q7X9_9MICO</name>
<accession>A0ABV8Q7X9</accession>
<dbReference type="Proteomes" id="UP001595900">
    <property type="component" value="Unassembled WGS sequence"/>
</dbReference>
<evidence type="ECO:0000313" key="3">
    <source>
        <dbReference type="EMBL" id="MFC4244477.1"/>
    </source>
</evidence>
<reference evidence="4" key="1">
    <citation type="journal article" date="2019" name="Int. J. Syst. Evol. Microbiol.">
        <title>The Global Catalogue of Microorganisms (GCM) 10K type strain sequencing project: providing services to taxonomists for standard genome sequencing and annotation.</title>
        <authorList>
            <consortium name="The Broad Institute Genomics Platform"/>
            <consortium name="The Broad Institute Genome Sequencing Center for Infectious Disease"/>
            <person name="Wu L."/>
            <person name="Ma J."/>
        </authorList>
    </citation>
    <scope>NUCLEOTIDE SEQUENCE [LARGE SCALE GENOMIC DNA]</scope>
    <source>
        <strain evidence="4">CGMCC 1.10363</strain>
    </source>
</reference>
<dbReference type="InterPro" id="IPR047682">
    <property type="entry name" value="SepH-like"/>
</dbReference>
<feature type="compositionally biased region" description="Low complexity" evidence="1">
    <location>
        <begin position="224"/>
        <end position="243"/>
    </location>
</feature>
<feature type="region of interest" description="Disordered" evidence="1">
    <location>
        <begin position="273"/>
        <end position="362"/>
    </location>
</feature>
<evidence type="ECO:0000259" key="2">
    <source>
        <dbReference type="Pfam" id="PF11268"/>
    </source>
</evidence>
<dbReference type="RefSeq" id="WP_390230068.1">
    <property type="nucleotide sequence ID" value="NZ_JBHSCN010000006.1"/>
</dbReference>
<gene>
    <name evidence="3" type="primary">sepH</name>
    <name evidence="3" type="ORF">ACFOYW_13960</name>
</gene>
<feature type="domain" description="DUF3071" evidence="2">
    <location>
        <begin position="1"/>
        <end position="164"/>
    </location>
</feature>
<organism evidence="3 4">
    <name type="scientific">Gryllotalpicola reticulitermitis</name>
    <dbReference type="NCBI Taxonomy" id="1184153"/>
    <lineage>
        <taxon>Bacteria</taxon>
        <taxon>Bacillati</taxon>
        <taxon>Actinomycetota</taxon>
        <taxon>Actinomycetes</taxon>
        <taxon>Micrococcales</taxon>
        <taxon>Microbacteriaceae</taxon>
        <taxon>Gryllotalpicola</taxon>
    </lineage>
</organism>
<comment type="caution">
    <text evidence="3">The sequence shown here is derived from an EMBL/GenBank/DDBJ whole genome shotgun (WGS) entry which is preliminary data.</text>
</comment>
<evidence type="ECO:0000256" key="1">
    <source>
        <dbReference type="SAM" id="MobiDB-lite"/>
    </source>
</evidence>
<feature type="compositionally biased region" description="Basic and acidic residues" evidence="1">
    <location>
        <begin position="250"/>
        <end position="261"/>
    </location>
</feature>
<feature type="region of interest" description="Disordered" evidence="1">
    <location>
        <begin position="210"/>
        <end position="261"/>
    </location>
</feature>